<proteinExistence type="predicted"/>
<organism evidence="1 2">
    <name type="scientific">Nepenthes gracilis</name>
    <name type="common">Slender pitcher plant</name>
    <dbReference type="NCBI Taxonomy" id="150966"/>
    <lineage>
        <taxon>Eukaryota</taxon>
        <taxon>Viridiplantae</taxon>
        <taxon>Streptophyta</taxon>
        <taxon>Embryophyta</taxon>
        <taxon>Tracheophyta</taxon>
        <taxon>Spermatophyta</taxon>
        <taxon>Magnoliopsida</taxon>
        <taxon>eudicotyledons</taxon>
        <taxon>Gunneridae</taxon>
        <taxon>Pentapetalae</taxon>
        <taxon>Caryophyllales</taxon>
        <taxon>Nepenthaceae</taxon>
        <taxon>Nepenthes</taxon>
    </lineage>
</organism>
<protein>
    <submittedName>
        <fullName evidence="1">Uncharacterized protein</fullName>
    </submittedName>
</protein>
<sequence>MNGQTVDSLVSPSASFHGCSAPISTSTLPQCPSLPTVDHLIDLSLSSARKMAAEQNRGPDFCFYELLLENDTTFYLLRTVRALPGIQPKFTSMEASGD</sequence>
<evidence type="ECO:0000313" key="2">
    <source>
        <dbReference type="Proteomes" id="UP001279734"/>
    </source>
</evidence>
<comment type="caution">
    <text evidence="1">The sequence shown here is derived from an EMBL/GenBank/DDBJ whole genome shotgun (WGS) entry which is preliminary data.</text>
</comment>
<accession>A0AAD3SBQ5</accession>
<dbReference type="AlphaFoldDB" id="A0AAD3SBQ5"/>
<gene>
    <name evidence="1" type="ORF">Nepgr_009725</name>
</gene>
<evidence type="ECO:0000313" key="1">
    <source>
        <dbReference type="EMBL" id="GMH07885.1"/>
    </source>
</evidence>
<reference evidence="1" key="1">
    <citation type="submission" date="2023-05" db="EMBL/GenBank/DDBJ databases">
        <title>Nepenthes gracilis genome sequencing.</title>
        <authorList>
            <person name="Fukushima K."/>
        </authorList>
    </citation>
    <scope>NUCLEOTIDE SEQUENCE</scope>
    <source>
        <strain evidence="1">SING2019-196</strain>
    </source>
</reference>
<dbReference type="Proteomes" id="UP001279734">
    <property type="component" value="Unassembled WGS sequence"/>
</dbReference>
<dbReference type="EMBL" id="BSYO01000007">
    <property type="protein sequence ID" value="GMH07885.1"/>
    <property type="molecule type" value="Genomic_DNA"/>
</dbReference>
<keyword evidence="2" id="KW-1185">Reference proteome</keyword>
<name>A0AAD3SBQ5_NEPGR</name>